<comment type="caution">
    <text evidence="3">The sequence shown here is derived from an EMBL/GenBank/DDBJ whole genome shotgun (WGS) entry which is preliminary data.</text>
</comment>
<evidence type="ECO:0000313" key="4">
    <source>
        <dbReference type="Proteomes" id="UP000194003"/>
    </source>
</evidence>
<dbReference type="SUPFAM" id="SSF141371">
    <property type="entry name" value="PilZ domain-like"/>
    <property type="match status" value="1"/>
</dbReference>
<accession>A0A1Y2JZX9</accession>
<dbReference type="AlphaFoldDB" id="A0A1Y2JZX9"/>
<dbReference type="Pfam" id="PF07238">
    <property type="entry name" value="PilZ"/>
    <property type="match status" value="1"/>
</dbReference>
<dbReference type="EMBL" id="LVJN01000021">
    <property type="protein sequence ID" value="OSM00416.1"/>
    <property type="molecule type" value="Genomic_DNA"/>
</dbReference>
<dbReference type="Proteomes" id="UP000194003">
    <property type="component" value="Unassembled WGS sequence"/>
</dbReference>
<feature type="domain" description="PilZ" evidence="2">
    <location>
        <begin position="10"/>
        <end position="129"/>
    </location>
</feature>
<reference evidence="3 4" key="1">
    <citation type="journal article" date="2016" name="BMC Genomics">
        <title>Combined genomic and structural analyses of a cultured magnetotactic bacterium reveals its niche adaptation to a dynamic environment.</title>
        <authorList>
            <person name="Araujo A.C."/>
            <person name="Morillo V."/>
            <person name="Cypriano J."/>
            <person name="Teixeira L.C."/>
            <person name="Leao P."/>
            <person name="Lyra S."/>
            <person name="Almeida L.G."/>
            <person name="Bazylinski D.A."/>
            <person name="Vasconcellos A.T."/>
            <person name="Abreu F."/>
            <person name="Lins U."/>
        </authorList>
    </citation>
    <scope>NUCLEOTIDE SEQUENCE [LARGE SCALE GENOMIC DNA]</scope>
    <source>
        <strain evidence="3 4">IT-1</strain>
    </source>
</reference>
<protein>
    <recommendedName>
        <fullName evidence="2">PilZ domain-containing protein</fullName>
    </recommendedName>
</protein>
<dbReference type="InterPro" id="IPR009875">
    <property type="entry name" value="PilZ_domain"/>
</dbReference>
<feature type="region of interest" description="Disordered" evidence="1">
    <location>
        <begin position="197"/>
        <end position="227"/>
    </location>
</feature>
<dbReference type="Gene3D" id="2.40.10.220">
    <property type="entry name" value="predicted glycosyltransferase like domains"/>
    <property type="match status" value="1"/>
</dbReference>
<evidence type="ECO:0000259" key="2">
    <source>
        <dbReference type="Pfam" id="PF07238"/>
    </source>
</evidence>
<sequence>MNDAFDDNTRRSHFRLEDNLDIQVRKRVSSEKRRMAIRASRVDAGAGIWQATQLADLSGGGCSFQLPAQALREGDEVDIKVYFPEEKREDPITYHAQIVRCVNDENIFQISCRFMELRDTDQEWIQQYIVLRQREQLKERADRVWNDEQEILEEIAELDQEEALFLQDAASAADSIPNTAAIVEEIVKQKPKKRFRFGDPLPTAAAEPEIHAPSEEDRHEDAGGGEQRRHIRFDGTMPFKWKLISASAFDKAIKAIEQHQQPLPVFDNQYAVFDTERLDASLDILDRTNPMVADVADAFWVRVDSLCAQVADHKKVNLFVPLRQQLDECVHRFANLDWISMMQADVLSRSHQILEDLVASNSVAPQTARRRQREELKRIRNDLRTLKRMDPTGRDGLEKLVETLAAVADKFRTVGPETIFGHRPLDVNLSAGGVAFRELARQTSGSTLGKQVKPIPVSKEDKVAVHIGLPAAPWRWITAFGHVVAVKSLAKRVLGQAESPDGVNVLPPRRIAIEFLGVLEEDQTAINRYLQDQQLEKRRRARWQ</sequence>
<name>A0A1Y2JZX9_9PROT</name>
<feature type="compositionally biased region" description="Basic and acidic residues" evidence="1">
    <location>
        <begin position="208"/>
        <end position="227"/>
    </location>
</feature>
<dbReference type="OrthoDB" id="1951449at2"/>
<proteinExistence type="predicted"/>
<gene>
    <name evidence="3" type="ORF">MAIT1_00931</name>
</gene>
<organism evidence="3 4">
    <name type="scientific">Magnetofaba australis IT-1</name>
    <dbReference type="NCBI Taxonomy" id="1434232"/>
    <lineage>
        <taxon>Bacteria</taxon>
        <taxon>Pseudomonadati</taxon>
        <taxon>Pseudomonadota</taxon>
        <taxon>Magnetococcia</taxon>
        <taxon>Magnetococcales</taxon>
        <taxon>Magnetococcaceae</taxon>
        <taxon>Magnetofaba</taxon>
    </lineage>
</organism>
<dbReference type="GO" id="GO:0035438">
    <property type="term" value="F:cyclic-di-GMP binding"/>
    <property type="evidence" value="ECO:0007669"/>
    <property type="project" value="InterPro"/>
</dbReference>
<dbReference type="RefSeq" id="WP_158089670.1">
    <property type="nucleotide sequence ID" value="NZ_LVJN01000021.1"/>
</dbReference>
<evidence type="ECO:0000313" key="3">
    <source>
        <dbReference type="EMBL" id="OSM00416.1"/>
    </source>
</evidence>
<dbReference type="STRING" id="1434232.MAIT1_00931"/>
<keyword evidence="4" id="KW-1185">Reference proteome</keyword>
<evidence type="ECO:0000256" key="1">
    <source>
        <dbReference type="SAM" id="MobiDB-lite"/>
    </source>
</evidence>